<dbReference type="CDD" id="cd00038">
    <property type="entry name" value="CAP_ED"/>
    <property type="match status" value="1"/>
</dbReference>
<dbReference type="EMBL" id="JBDJPC010000005">
    <property type="protein sequence ID" value="KAL1501720.1"/>
    <property type="molecule type" value="Genomic_DNA"/>
</dbReference>
<feature type="transmembrane region" description="Helical" evidence="1">
    <location>
        <begin position="290"/>
        <end position="309"/>
    </location>
</feature>
<organism evidence="3 4">
    <name type="scientific">Hypothenemus hampei</name>
    <name type="common">Coffee berry borer</name>
    <dbReference type="NCBI Taxonomy" id="57062"/>
    <lineage>
        <taxon>Eukaryota</taxon>
        <taxon>Metazoa</taxon>
        <taxon>Ecdysozoa</taxon>
        <taxon>Arthropoda</taxon>
        <taxon>Hexapoda</taxon>
        <taxon>Insecta</taxon>
        <taxon>Pterygota</taxon>
        <taxon>Neoptera</taxon>
        <taxon>Endopterygota</taxon>
        <taxon>Coleoptera</taxon>
        <taxon>Polyphaga</taxon>
        <taxon>Cucujiformia</taxon>
        <taxon>Curculionidae</taxon>
        <taxon>Scolytinae</taxon>
        <taxon>Hypothenemus</taxon>
    </lineage>
</organism>
<evidence type="ECO:0000313" key="3">
    <source>
        <dbReference type="EMBL" id="KAL1501720.1"/>
    </source>
</evidence>
<name>A0ABD1ESH2_HYPHA</name>
<feature type="domain" description="Cyclic nucleotide-binding" evidence="2">
    <location>
        <begin position="393"/>
        <end position="509"/>
    </location>
</feature>
<evidence type="ECO:0000313" key="4">
    <source>
        <dbReference type="Proteomes" id="UP001566132"/>
    </source>
</evidence>
<dbReference type="Pfam" id="PF00027">
    <property type="entry name" value="cNMP_binding"/>
    <property type="match status" value="1"/>
</dbReference>
<dbReference type="InterPro" id="IPR051413">
    <property type="entry name" value="K/Na_HCN_channel"/>
</dbReference>
<proteinExistence type="predicted"/>
<dbReference type="Gene3D" id="2.60.120.10">
    <property type="entry name" value="Jelly Rolls"/>
    <property type="match status" value="1"/>
</dbReference>
<dbReference type="SMART" id="SM00100">
    <property type="entry name" value="cNMP"/>
    <property type="match status" value="1"/>
</dbReference>
<gene>
    <name evidence="3" type="ORF">ABEB36_006999</name>
</gene>
<feature type="transmembrane region" description="Helical" evidence="1">
    <location>
        <begin position="89"/>
        <end position="113"/>
    </location>
</feature>
<feature type="transmembrane region" description="Helical" evidence="1">
    <location>
        <begin position="164"/>
        <end position="182"/>
    </location>
</feature>
<dbReference type="PANTHER" id="PTHR45689:SF14">
    <property type="entry name" value="CYCLIC NUCLEOTIDE-GATED CATION CHANNEL SUBUNIT A-LIKE PROTEIN"/>
    <property type="match status" value="1"/>
</dbReference>
<keyword evidence="1" id="KW-1133">Transmembrane helix</keyword>
<evidence type="ECO:0000259" key="2">
    <source>
        <dbReference type="PROSITE" id="PS50042"/>
    </source>
</evidence>
<accession>A0ABD1ESH2</accession>
<keyword evidence="4" id="KW-1185">Reference proteome</keyword>
<dbReference type="Proteomes" id="UP001566132">
    <property type="component" value="Unassembled WGS sequence"/>
</dbReference>
<dbReference type="InterPro" id="IPR018488">
    <property type="entry name" value="cNMP-bd_CS"/>
</dbReference>
<reference evidence="3 4" key="1">
    <citation type="submission" date="2024-05" db="EMBL/GenBank/DDBJ databases">
        <title>Genetic variation in Jamaican populations of the coffee berry borer (Hypothenemus hampei).</title>
        <authorList>
            <person name="Errbii M."/>
            <person name="Myrie A."/>
        </authorList>
    </citation>
    <scope>NUCLEOTIDE SEQUENCE [LARGE SCALE GENOMIC DNA]</scope>
    <source>
        <strain evidence="3">JA-Hopewell-2020-01-JO</strain>
        <tissue evidence="3">Whole body</tissue>
    </source>
</reference>
<dbReference type="PANTHER" id="PTHR45689">
    <property type="entry name" value="I[[H]] CHANNEL, ISOFORM E"/>
    <property type="match status" value="1"/>
</dbReference>
<dbReference type="InterPro" id="IPR014710">
    <property type="entry name" value="RmlC-like_jellyroll"/>
</dbReference>
<dbReference type="Gene3D" id="1.10.287.630">
    <property type="entry name" value="Helix hairpin bin"/>
    <property type="match status" value="1"/>
</dbReference>
<dbReference type="PROSITE" id="PS50042">
    <property type="entry name" value="CNMP_BINDING_3"/>
    <property type="match status" value="1"/>
</dbReference>
<dbReference type="AlphaFoldDB" id="A0ABD1ESH2"/>
<keyword evidence="1" id="KW-0812">Transmembrane</keyword>
<dbReference type="SUPFAM" id="SSF51206">
    <property type="entry name" value="cAMP-binding domain-like"/>
    <property type="match status" value="1"/>
</dbReference>
<evidence type="ECO:0000256" key="1">
    <source>
        <dbReference type="SAM" id="Phobius"/>
    </source>
</evidence>
<feature type="transmembrane region" description="Helical" evidence="1">
    <location>
        <begin position="229"/>
        <end position="248"/>
    </location>
</feature>
<dbReference type="InterPro" id="IPR018490">
    <property type="entry name" value="cNMP-bd_dom_sf"/>
</dbReference>
<comment type="caution">
    <text evidence="3">The sequence shown here is derived from an EMBL/GenBank/DDBJ whole genome shotgun (WGS) entry which is preliminary data.</text>
</comment>
<sequence length="540" mass="62641">MSFHLITLKQDTEHHRCGLPGEPWDILPKFVESGLFVELRRKLKRFVMINKKHPLTRAYASSLNRLKEEEKSHLVEHYYMIHPFSFFSLYFNMIASILLVIYFICVPVVNALVEDMFTAVLIMLPINIVYVALILVSFSTGYYDTSQNVVIMNRGEVIKHYLQTYFFVDLVSLVLQIAGFVHERDVNLIVLKLLKSCFVIVRYVRYIWCLEVLRTLQLYYGLSSFACKIIKMLLDIIVCLVLCIFILYTCLSTETEIEIEKFLRHSENTVKMLMMVCHGRRSHNLTSLEMLLPTLFILVGFIFHLAVLVQTSDIWFKYFSAQNKQSTVYESINAYMRYKALPVKLRERIYLYLEFKYQRHFFKESVIRKATSSSLRKEILIAATNTSFQNVDLFCELPKKVLNKIRAHLISEILLPGDALIRAGTIGRCMFLLIAGTVLVTTAENKPLCFLKDGAHFGEIALVVRLERVINVTAVSPCEIFKLDRQHFTVIMSKYPELLKNIQNKAFAKLTQQVDEFVQFTPVPSNMQIVPVESGFSEQF</sequence>
<dbReference type="PROSITE" id="PS00888">
    <property type="entry name" value="CNMP_BINDING_1"/>
    <property type="match status" value="1"/>
</dbReference>
<protein>
    <recommendedName>
        <fullName evidence="2">Cyclic nucleotide-binding domain-containing protein</fullName>
    </recommendedName>
</protein>
<keyword evidence="1" id="KW-0472">Membrane</keyword>
<dbReference type="InterPro" id="IPR000595">
    <property type="entry name" value="cNMP-bd_dom"/>
</dbReference>
<feature type="transmembrane region" description="Helical" evidence="1">
    <location>
        <begin position="119"/>
        <end position="143"/>
    </location>
</feature>